<evidence type="ECO:0000256" key="2">
    <source>
        <dbReference type="ARBA" id="ARBA00017741"/>
    </source>
</evidence>
<evidence type="ECO:0000256" key="13">
    <source>
        <dbReference type="SAM" id="MobiDB-lite"/>
    </source>
</evidence>
<dbReference type="GO" id="GO:0005737">
    <property type="term" value="C:cytoplasm"/>
    <property type="evidence" value="ECO:0007669"/>
    <property type="project" value="UniProtKB-ARBA"/>
</dbReference>
<evidence type="ECO:0000256" key="3">
    <source>
        <dbReference type="ARBA" id="ARBA00022448"/>
    </source>
</evidence>
<dbReference type="EMBL" id="WHUW01000006">
    <property type="protein sequence ID" value="KAF8444570.1"/>
    <property type="molecule type" value="Genomic_DNA"/>
</dbReference>
<comment type="similarity">
    <text evidence="1">Belongs to the small GTPase superfamily. Arf family.</text>
</comment>
<keyword evidence="8" id="KW-0653">Protein transport</keyword>
<keyword evidence="12" id="KW-0460">Magnesium</keyword>
<feature type="binding site" evidence="12">
    <location>
        <position position="683"/>
    </location>
    <ligand>
        <name>Mg(2+)</name>
        <dbReference type="ChEBI" id="CHEBI:18420"/>
    </ligand>
</feature>
<dbReference type="SMART" id="SM00369">
    <property type="entry name" value="LRR_TYP"/>
    <property type="match status" value="4"/>
</dbReference>
<dbReference type="GO" id="GO:0005525">
    <property type="term" value="F:GTP binding"/>
    <property type="evidence" value="ECO:0007669"/>
    <property type="project" value="UniProtKB-KW"/>
</dbReference>
<evidence type="ECO:0000256" key="4">
    <source>
        <dbReference type="ARBA" id="ARBA00022614"/>
    </source>
</evidence>
<dbReference type="Proteomes" id="UP001194468">
    <property type="component" value="Unassembled WGS sequence"/>
</dbReference>
<evidence type="ECO:0000313" key="15">
    <source>
        <dbReference type="Proteomes" id="UP001194468"/>
    </source>
</evidence>
<evidence type="ECO:0000256" key="6">
    <source>
        <dbReference type="ARBA" id="ARBA00022737"/>
    </source>
</evidence>
<dbReference type="SUPFAM" id="SSF52075">
    <property type="entry name" value="Outer arm dynein light chain 1"/>
    <property type="match status" value="1"/>
</dbReference>
<dbReference type="FunFam" id="3.40.50.300:FF:000286">
    <property type="entry name" value="ADP-ribosylation factor 6"/>
    <property type="match status" value="1"/>
</dbReference>
<evidence type="ECO:0000256" key="9">
    <source>
        <dbReference type="ARBA" id="ARBA00023134"/>
    </source>
</evidence>
<dbReference type="InterPro" id="IPR001611">
    <property type="entry name" value="Leu-rich_rpt"/>
</dbReference>
<dbReference type="InterPro" id="IPR005225">
    <property type="entry name" value="Small_GTP-bd"/>
</dbReference>
<keyword evidence="3" id="KW-0813">Transport</keyword>
<keyword evidence="6" id="KW-0677">Repeat</keyword>
<dbReference type="InterPro" id="IPR006689">
    <property type="entry name" value="Small_GTPase_ARF/SAR"/>
</dbReference>
<evidence type="ECO:0000256" key="11">
    <source>
        <dbReference type="PIRSR" id="PIRSR606689-1"/>
    </source>
</evidence>
<evidence type="ECO:0000256" key="7">
    <source>
        <dbReference type="ARBA" id="ARBA00022741"/>
    </source>
</evidence>
<sequence>MEPVHGDEYLRRIAAFIRLNEKGLAEAAFHRRRRQRTTTPQPSVFNPVSWFIPTDVYQPPSPRPVPFAIDTHRLFYILMRIESLGVDVGSLDVTVDNPSKPMHYTHIDIGSARDNSETLSLSSIRSSLSAVSGLSLGTGWWSRPEKQSIDAELKYIYSSFTKIPALLVKAPGPKVIAELKDDPPSQSALPLDAFKNLQSLETVDIDPRALLGWDRLAESLRSLTIKRSGLEDVADIFIGAVVDDRARRDGSLKDQRARRIPRRQPSWTNTPLPASVPEEVEEVQAIPEDPALPSPSPVLSPYKWGLLKHLSLSDNALTFLPTEPLPYLVSITHLDLSSNLLVSVPHGLAVLHNLVSLNLSDNMIDSVLGIYTYLGQVLHLNLSGNRLESICGLERLMALERVDLRSNHIDESAEVGRLATLPNIGEVWIDGNPLTEIEDNYRIACFDFFHKEGKSISLDGTAPTFYERRGVAPVAPEQMPSTRNVPIPASPPIVPIKLAKSKGNSVMATDVATGYETAVSPLAGARSASHGVPGRPRKRKAKRIVDLNGDGEQVFSPGSRTVALPTAAALESQRSSSTSPQRSSPLAPDRHRREYSVFELGDSSVGDDVEGPMREGELYRARIEALRTDMGEGWLKVVTGVLLGCRLFGNKEMRLLMLGLDAAGKTTILYKLKLNQSVTTIPTVGFNVETVTYKNVKFNVWDVGGQDKIRPLWRHYYTGTQGLVFVVDSQDRERIDEAKQELHRILSDREMKECLLLVFANKQDLPGAMSPAEVTEKLGLHRMRDRSWYVHPSCATTGEGLFEGLQWLNQNVKKRQP</sequence>
<dbReference type="GO" id="GO:0003924">
    <property type="term" value="F:GTPase activity"/>
    <property type="evidence" value="ECO:0007669"/>
    <property type="project" value="InterPro"/>
</dbReference>
<dbReference type="CDD" id="cd04149">
    <property type="entry name" value="Arf6"/>
    <property type="match status" value="1"/>
</dbReference>
<reference evidence="14" key="1">
    <citation type="submission" date="2019-10" db="EMBL/GenBank/DDBJ databases">
        <authorList>
            <consortium name="DOE Joint Genome Institute"/>
            <person name="Kuo A."/>
            <person name="Miyauchi S."/>
            <person name="Kiss E."/>
            <person name="Drula E."/>
            <person name="Kohler A."/>
            <person name="Sanchez-Garcia M."/>
            <person name="Andreopoulos B."/>
            <person name="Barry K.W."/>
            <person name="Bonito G."/>
            <person name="Buee M."/>
            <person name="Carver A."/>
            <person name="Chen C."/>
            <person name="Cichocki N."/>
            <person name="Clum A."/>
            <person name="Culley D."/>
            <person name="Crous P.W."/>
            <person name="Fauchery L."/>
            <person name="Girlanda M."/>
            <person name="Hayes R."/>
            <person name="Keri Z."/>
            <person name="LaButti K."/>
            <person name="Lipzen A."/>
            <person name="Lombard V."/>
            <person name="Magnuson J."/>
            <person name="Maillard F."/>
            <person name="Morin E."/>
            <person name="Murat C."/>
            <person name="Nolan M."/>
            <person name="Ohm R."/>
            <person name="Pangilinan J."/>
            <person name="Pereira M."/>
            <person name="Perotto S."/>
            <person name="Peter M."/>
            <person name="Riley R."/>
            <person name="Sitrit Y."/>
            <person name="Stielow B."/>
            <person name="Szollosi G."/>
            <person name="Zifcakova L."/>
            <person name="Stursova M."/>
            <person name="Spatafora J.W."/>
            <person name="Tedersoo L."/>
            <person name="Vaario L.-M."/>
            <person name="Yamada A."/>
            <person name="Yan M."/>
            <person name="Wang P."/>
            <person name="Xu J."/>
            <person name="Bruns T."/>
            <person name="Baldrian P."/>
            <person name="Vilgalys R."/>
            <person name="Henrissat B."/>
            <person name="Grigoriev I.V."/>
            <person name="Hibbett D."/>
            <person name="Nagy L.G."/>
            <person name="Martin F.M."/>
        </authorList>
    </citation>
    <scope>NUCLEOTIDE SEQUENCE</scope>
    <source>
        <strain evidence="14">BED1</strain>
    </source>
</reference>
<keyword evidence="10" id="KW-0449">Lipoprotein</keyword>
<keyword evidence="4" id="KW-0433">Leucine-rich repeat</keyword>
<dbReference type="GO" id="GO:0015031">
    <property type="term" value="P:protein transport"/>
    <property type="evidence" value="ECO:0007669"/>
    <property type="project" value="UniProtKB-KW"/>
</dbReference>
<feature type="binding site" evidence="12">
    <location>
        <position position="666"/>
    </location>
    <ligand>
        <name>Mg(2+)</name>
        <dbReference type="ChEBI" id="CHEBI:18420"/>
    </ligand>
</feature>
<evidence type="ECO:0000256" key="5">
    <source>
        <dbReference type="ARBA" id="ARBA00022707"/>
    </source>
</evidence>
<gene>
    <name evidence="14" type="ORF">L210DRAFT_3628923</name>
</gene>
<dbReference type="InterPro" id="IPR032675">
    <property type="entry name" value="LRR_dom_sf"/>
</dbReference>
<keyword evidence="15" id="KW-1185">Reference proteome</keyword>
<keyword evidence="5" id="KW-0519">Myristate</keyword>
<dbReference type="InterPro" id="IPR024156">
    <property type="entry name" value="Small_GTPase_ARF"/>
</dbReference>
<organism evidence="14 15">
    <name type="scientific">Boletus edulis BED1</name>
    <dbReference type="NCBI Taxonomy" id="1328754"/>
    <lineage>
        <taxon>Eukaryota</taxon>
        <taxon>Fungi</taxon>
        <taxon>Dikarya</taxon>
        <taxon>Basidiomycota</taxon>
        <taxon>Agaricomycotina</taxon>
        <taxon>Agaricomycetes</taxon>
        <taxon>Agaricomycetidae</taxon>
        <taxon>Boletales</taxon>
        <taxon>Boletineae</taxon>
        <taxon>Boletaceae</taxon>
        <taxon>Boletoideae</taxon>
        <taxon>Boletus</taxon>
    </lineage>
</organism>
<dbReference type="InterPro" id="IPR003591">
    <property type="entry name" value="Leu-rich_rpt_typical-subtyp"/>
</dbReference>
<dbReference type="Gene3D" id="3.80.10.10">
    <property type="entry name" value="Ribonuclease Inhibitor"/>
    <property type="match status" value="2"/>
</dbReference>
<dbReference type="PROSITE" id="PS51450">
    <property type="entry name" value="LRR"/>
    <property type="match status" value="2"/>
</dbReference>
<dbReference type="PRINTS" id="PR00328">
    <property type="entry name" value="SAR1GTPBP"/>
</dbReference>
<feature type="binding site" evidence="11">
    <location>
        <begin position="761"/>
        <end position="764"/>
    </location>
    <ligand>
        <name>GTP</name>
        <dbReference type="ChEBI" id="CHEBI:37565"/>
    </ligand>
</feature>
<dbReference type="Pfam" id="PF13855">
    <property type="entry name" value="LRR_8"/>
    <property type="match status" value="1"/>
</dbReference>
<dbReference type="AlphaFoldDB" id="A0AAD4GHG9"/>
<protein>
    <recommendedName>
        <fullName evidence="2">ADP-ribosylation factor 6</fullName>
    </recommendedName>
</protein>
<keyword evidence="9 11" id="KW-0342">GTP-binding</keyword>
<keyword evidence="12" id="KW-0479">Metal-binding</keyword>
<feature type="compositionally biased region" description="Low complexity" evidence="13">
    <location>
        <begin position="572"/>
        <end position="585"/>
    </location>
</feature>
<dbReference type="SUPFAM" id="SSF52540">
    <property type="entry name" value="P-loop containing nucleoside triphosphate hydrolases"/>
    <property type="match status" value="1"/>
</dbReference>
<dbReference type="InterPro" id="IPR041838">
    <property type="entry name" value="Arf6"/>
</dbReference>
<feature type="binding site" evidence="11">
    <location>
        <position position="705"/>
    </location>
    <ligand>
        <name>GTP</name>
        <dbReference type="ChEBI" id="CHEBI:37565"/>
    </ligand>
</feature>
<proteinExistence type="inferred from homology"/>
<evidence type="ECO:0000256" key="12">
    <source>
        <dbReference type="PIRSR" id="PIRSR606689-2"/>
    </source>
</evidence>
<dbReference type="PROSITE" id="PS51417">
    <property type="entry name" value="ARF"/>
    <property type="match status" value="1"/>
</dbReference>
<evidence type="ECO:0000256" key="1">
    <source>
        <dbReference type="ARBA" id="ARBA00010290"/>
    </source>
</evidence>
<accession>A0AAD4GHG9</accession>
<feature type="region of interest" description="Disordered" evidence="13">
    <location>
        <begin position="524"/>
        <end position="593"/>
    </location>
</feature>
<dbReference type="SMART" id="SM00177">
    <property type="entry name" value="ARF"/>
    <property type="match status" value="1"/>
</dbReference>
<evidence type="ECO:0000256" key="10">
    <source>
        <dbReference type="ARBA" id="ARBA00023288"/>
    </source>
</evidence>
<evidence type="ECO:0000256" key="8">
    <source>
        <dbReference type="ARBA" id="ARBA00022927"/>
    </source>
</evidence>
<dbReference type="GO" id="GO:0046872">
    <property type="term" value="F:metal ion binding"/>
    <property type="evidence" value="ECO:0007669"/>
    <property type="project" value="UniProtKB-KW"/>
</dbReference>
<dbReference type="SMART" id="SM00175">
    <property type="entry name" value="RAB"/>
    <property type="match status" value="1"/>
</dbReference>
<evidence type="ECO:0000313" key="14">
    <source>
        <dbReference type="EMBL" id="KAF8444570.1"/>
    </source>
</evidence>
<reference evidence="14" key="2">
    <citation type="journal article" date="2020" name="Nat. Commun.">
        <title>Large-scale genome sequencing of mycorrhizal fungi provides insights into the early evolution of symbiotic traits.</title>
        <authorList>
            <person name="Miyauchi S."/>
            <person name="Kiss E."/>
            <person name="Kuo A."/>
            <person name="Drula E."/>
            <person name="Kohler A."/>
            <person name="Sanchez-Garcia M."/>
            <person name="Morin E."/>
            <person name="Andreopoulos B."/>
            <person name="Barry K.W."/>
            <person name="Bonito G."/>
            <person name="Buee M."/>
            <person name="Carver A."/>
            <person name="Chen C."/>
            <person name="Cichocki N."/>
            <person name="Clum A."/>
            <person name="Culley D."/>
            <person name="Crous P.W."/>
            <person name="Fauchery L."/>
            <person name="Girlanda M."/>
            <person name="Hayes R.D."/>
            <person name="Keri Z."/>
            <person name="LaButti K."/>
            <person name="Lipzen A."/>
            <person name="Lombard V."/>
            <person name="Magnuson J."/>
            <person name="Maillard F."/>
            <person name="Murat C."/>
            <person name="Nolan M."/>
            <person name="Ohm R.A."/>
            <person name="Pangilinan J."/>
            <person name="Pereira M.F."/>
            <person name="Perotto S."/>
            <person name="Peter M."/>
            <person name="Pfister S."/>
            <person name="Riley R."/>
            <person name="Sitrit Y."/>
            <person name="Stielow J.B."/>
            <person name="Szollosi G."/>
            <person name="Zifcakova L."/>
            <person name="Stursova M."/>
            <person name="Spatafora J.W."/>
            <person name="Tedersoo L."/>
            <person name="Vaario L.M."/>
            <person name="Yamada A."/>
            <person name="Yan M."/>
            <person name="Wang P."/>
            <person name="Xu J."/>
            <person name="Bruns T."/>
            <person name="Baldrian P."/>
            <person name="Vilgalys R."/>
            <person name="Dunand C."/>
            <person name="Henrissat B."/>
            <person name="Grigoriev I.V."/>
            <person name="Hibbett D."/>
            <person name="Nagy L.G."/>
            <person name="Martin F.M."/>
        </authorList>
    </citation>
    <scope>NUCLEOTIDE SEQUENCE</scope>
    <source>
        <strain evidence="14">BED1</strain>
    </source>
</reference>
<comment type="caution">
    <text evidence="14">The sequence shown here is derived from an EMBL/GenBank/DDBJ whole genome shotgun (WGS) entry which is preliminary data.</text>
</comment>
<feature type="binding site" evidence="11">
    <location>
        <begin position="659"/>
        <end position="666"/>
    </location>
    <ligand>
        <name>GTP</name>
        <dbReference type="ChEBI" id="CHEBI:37565"/>
    </ligand>
</feature>
<dbReference type="SMART" id="SM00178">
    <property type="entry name" value="SAR"/>
    <property type="match status" value="1"/>
</dbReference>
<dbReference type="InterPro" id="IPR027417">
    <property type="entry name" value="P-loop_NTPase"/>
</dbReference>
<dbReference type="NCBIfam" id="TIGR00231">
    <property type="entry name" value="small_GTP"/>
    <property type="match status" value="1"/>
</dbReference>
<keyword evidence="7 11" id="KW-0547">Nucleotide-binding</keyword>
<dbReference type="Gene3D" id="3.40.50.300">
    <property type="entry name" value="P-loop containing nucleotide triphosphate hydrolases"/>
    <property type="match status" value="1"/>
</dbReference>
<dbReference type="Pfam" id="PF00025">
    <property type="entry name" value="Arf"/>
    <property type="match status" value="1"/>
</dbReference>
<name>A0AAD4GHG9_BOLED</name>
<dbReference type="PANTHER" id="PTHR11711">
    <property type="entry name" value="ADP RIBOSYLATION FACTOR-RELATED"/>
    <property type="match status" value="1"/>
</dbReference>